<name>A0ABP6V3N3_9ACTN</name>
<keyword evidence="3" id="KW-0274">FAD</keyword>
<comment type="cofactor">
    <cofactor evidence="1">
        <name>FAD</name>
        <dbReference type="ChEBI" id="CHEBI:57692"/>
    </cofactor>
</comment>
<reference evidence="8" key="1">
    <citation type="journal article" date="2019" name="Int. J. Syst. Evol. Microbiol.">
        <title>The Global Catalogue of Microorganisms (GCM) 10K type strain sequencing project: providing services to taxonomists for standard genome sequencing and annotation.</title>
        <authorList>
            <consortium name="The Broad Institute Genomics Platform"/>
            <consortium name="The Broad Institute Genome Sequencing Center for Infectious Disease"/>
            <person name="Wu L."/>
            <person name="Ma J."/>
        </authorList>
    </citation>
    <scope>NUCLEOTIDE SEQUENCE [LARGE SCALE GENOMIC DNA]</scope>
    <source>
        <strain evidence="8">JCM 17460</strain>
    </source>
</reference>
<feature type="domain" description="Reductase C-terminal" evidence="6">
    <location>
        <begin position="274"/>
        <end position="341"/>
    </location>
</feature>
<keyword evidence="8" id="KW-1185">Reference proteome</keyword>
<keyword evidence="4" id="KW-0560">Oxidoreductase</keyword>
<dbReference type="Proteomes" id="UP001500301">
    <property type="component" value="Unassembled WGS sequence"/>
</dbReference>
<dbReference type="EMBL" id="BAABBB010000009">
    <property type="protein sequence ID" value="GAA3528051.1"/>
    <property type="molecule type" value="Genomic_DNA"/>
</dbReference>
<dbReference type="Pfam" id="PF14759">
    <property type="entry name" value="Reductase_C"/>
    <property type="match status" value="1"/>
</dbReference>
<dbReference type="PRINTS" id="PR00411">
    <property type="entry name" value="PNDRDTASEI"/>
</dbReference>
<sequence>MTKDFLTCADEPDPTAHLADPEALGVTLMTGTTATSLDSRNRRVRTDQGDVDYDRLVVATGARPRPLEVPGADLAGVFTIRSLEDARAVRAALQPGARVVVVGAGFIGGEIASSARARGAEVTLVEVAPLPLVGAVGSLVAERLAYLHRQYDVDLLIRTKVRAIGGSAGRVEKVRLNDGTTLPADLVIIGIGVDPATDWLRGSGVAVGDGVACSPYLESTVPGVYAVGDVARWVNPWNGRSSRLEHWTATTEQAVFVARNALTEDREACAIMPYFWSEWYGHRLQMIGEPADEVELLGDGAATDPFLAQYRYDGDLVGAFALDRTGPLMKLRVPVRKRQSWQDMLREPASAAPSAR</sequence>
<dbReference type="PANTHER" id="PTHR43557">
    <property type="entry name" value="APOPTOSIS-INDUCING FACTOR 1"/>
    <property type="match status" value="1"/>
</dbReference>
<dbReference type="InterPro" id="IPR028202">
    <property type="entry name" value="Reductase_C"/>
</dbReference>
<dbReference type="PRINTS" id="PR00368">
    <property type="entry name" value="FADPNR"/>
</dbReference>
<dbReference type="SUPFAM" id="SSF51905">
    <property type="entry name" value="FAD/NAD(P)-binding domain"/>
    <property type="match status" value="1"/>
</dbReference>
<dbReference type="InterPro" id="IPR036188">
    <property type="entry name" value="FAD/NAD-bd_sf"/>
</dbReference>
<organism evidence="7 8">
    <name type="scientific">Nocardioides daeguensis</name>
    <dbReference type="NCBI Taxonomy" id="908359"/>
    <lineage>
        <taxon>Bacteria</taxon>
        <taxon>Bacillati</taxon>
        <taxon>Actinomycetota</taxon>
        <taxon>Actinomycetes</taxon>
        <taxon>Propionibacteriales</taxon>
        <taxon>Nocardioidaceae</taxon>
        <taxon>Nocardioides</taxon>
    </lineage>
</organism>
<evidence type="ECO:0000259" key="6">
    <source>
        <dbReference type="Pfam" id="PF14759"/>
    </source>
</evidence>
<dbReference type="Gene3D" id="3.50.50.60">
    <property type="entry name" value="FAD/NAD(P)-binding domain"/>
    <property type="match status" value="2"/>
</dbReference>
<gene>
    <name evidence="7" type="ORF">GCM10022263_15840</name>
</gene>
<dbReference type="InterPro" id="IPR016156">
    <property type="entry name" value="FAD/NAD-linked_Rdtase_dimer_sf"/>
</dbReference>
<evidence type="ECO:0000313" key="7">
    <source>
        <dbReference type="EMBL" id="GAA3528051.1"/>
    </source>
</evidence>
<accession>A0ABP6V3N3</accession>
<dbReference type="InterPro" id="IPR050446">
    <property type="entry name" value="FAD-oxidoreductase/Apoptosis"/>
</dbReference>
<keyword evidence="2" id="KW-0285">Flavoprotein</keyword>
<comment type="caution">
    <text evidence="7">The sequence shown here is derived from an EMBL/GenBank/DDBJ whole genome shotgun (WGS) entry which is preliminary data.</text>
</comment>
<evidence type="ECO:0000313" key="8">
    <source>
        <dbReference type="Proteomes" id="UP001500301"/>
    </source>
</evidence>
<evidence type="ECO:0000256" key="1">
    <source>
        <dbReference type="ARBA" id="ARBA00001974"/>
    </source>
</evidence>
<evidence type="ECO:0000259" key="5">
    <source>
        <dbReference type="Pfam" id="PF07992"/>
    </source>
</evidence>
<proteinExistence type="predicted"/>
<dbReference type="Pfam" id="PF07992">
    <property type="entry name" value="Pyr_redox_2"/>
    <property type="match status" value="1"/>
</dbReference>
<evidence type="ECO:0000256" key="2">
    <source>
        <dbReference type="ARBA" id="ARBA00022630"/>
    </source>
</evidence>
<evidence type="ECO:0000256" key="3">
    <source>
        <dbReference type="ARBA" id="ARBA00022827"/>
    </source>
</evidence>
<dbReference type="PANTHER" id="PTHR43557:SF2">
    <property type="entry name" value="RIESKE DOMAIN-CONTAINING PROTEIN-RELATED"/>
    <property type="match status" value="1"/>
</dbReference>
<feature type="domain" description="FAD/NAD(P)-binding" evidence="5">
    <location>
        <begin position="22"/>
        <end position="254"/>
    </location>
</feature>
<dbReference type="Gene3D" id="3.30.390.30">
    <property type="match status" value="1"/>
</dbReference>
<dbReference type="SUPFAM" id="SSF55424">
    <property type="entry name" value="FAD/NAD-linked reductases, dimerisation (C-terminal) domain"/>
    <property type="match status" value="1"/>
</dbReference>
<evidence type="ECO:0000256" key="4">
    <source>
        <dbReference type="ARBA" id="ARBA00023002"/>
    </source>
</evidence>
<protein>
    <submittedName>
        <fullName evidence="7">FAD/NAD(P)-binding oxidoreductase</fullName>
    </submittedName>
</protein>
<dbReference type="InterPro" id="IPR023753">
    <property type="entry name" value="FAD/NAD-binding_dom"/>
</dbReference>